<sequence>MKLDSIKGRTFIVRGGTNTGVYLFEDNSALIIDPGLSGLRPNKMIKLFEENNIDLKYIINTHEHNDHYGSCNQFRKKYENLTVMSSEHAKLYIENPEVFSNYIIGGKTNEFMEEKLRSKSLDKVQIDQTISEGPTILNGEDLGVIDFKGHTSGSIGVLTKDKVLFVGDLLISEDIIKKFDFLFIFDIKSQLESLKKLRDIDFEYLVLGHGKLTITKEYSEELIKINESSIQKYINQTRNHLKEPTTLENLLKKIIKDNNLKNNYKEYHFFKSSLVSLISYLVDNGEVGYLLDDGDLLYYIKTK</sequence>
<dbReference type="SMART" id="SM00849">
    <property type="entry name" value="Lactamase_B"/>
    <property type="match status" value="1"/>
</dbReference>
<evidence type="ECO:0000313" key="2">
    <source>
        <dbReference type="EMBL" id="SHH18991.1"/>
    </source>
</evidence>
<dbReference type="RefSeq" id="WP_073126760.1">
    <property type="nucleotide sequence ID" value="NZ_BAABCH010000025.1"/>
</dbReference>
<keyword evidence="3" id="KW-1185">Reference proteome</keyword>
<dbReference type="InterPro" id="IPR001279">
    <property type="entry name" value="Metallo-B-lactamas"/>
</dbReference>
<accession>A0A1M5QYH4</accession>
<dbReference type="OrthoDB" id="11380at2"/>
<evidence type="ECO:0000259" key="1">
    <source>
        <dbReference type="SMART" id="SM00849"/>
    </source>
</evidence>
<evidence type="ECO:0000313" key="3">
    <source>
        <dbReference type="Proteomes" id="UP000243255"/>
    </source>
</evidence>
<protein>
    <submittedName>
        <fullName evidence="2">Glyoxylase, beta-lactamase superfamily II</fullName>
    </submittedName>
</protein>
<dbReference type="Gene3D" id="3.60.15.10">
    <property type="entry name" value="Ribonuclease Z/Hydroxyacylglutathione hydrolase-like"/>
    <property type="match status" value="1"/>
</dbReference>
<dbReference type="CDD" id="cd07743">
    <property type="entry name" value="metallo-hydrolase-like_MBL-fold"/>
    <property type="match status" value="1"/>
</dbReference>
<dbReference type="EMBL" id="FQWX01000025">
    <property type="protein sequence ID" value="SHH18991.1"/>
    <property type="molecule type" value="Genomic_DNA"/>
</dbReference>
<dbReference type="SUPFAM" id="SSF56281">
    <property type="entry name" value="Metallo-hydrolase/oxidoreductase"/>
    <property type="match status" value="1"/>
</dbReference>
<reference evidence="3" key="1">
    <citation type="submission" date="2016-11" db="EMBL/GenBank/DDBJ databases">
        <authorList>
            <person name="Varghese N."/>
            <person name="Submissions S."/>
        </authorList>
    </citation>
    <scope>NUCLEOTIDE SEQUENCE [LARGE SCALE GENOMIC DNA]</scope>
    <source>
        <strain evidence="3">DSM 2635</strain>
    </source>
</reference>
<dbReference type="Proteomes" id="UP000243255">
    <property type="component" value="Unassembled WGS sequence"/>
</dbReference>
<name>A0A1M5QYH4_9FIRM</name>
<dbReference type="AlphaFoldDB" id="A0A1M5QYH4"/>
<feature type="domain" description="Metallo-beta-lactamase" evidence="1">
    <location>
        <begin position="18"/>
        <end position="209"/>
    </location>
</feature>
<proteinExistence type="predicted"/>
<dbReference type="STRING" id="1121321.SAMN04488530_12516"/>
<dbReference type="Pfam" id="PF00753">
    <property type="entry name" value="Lactamase_B"/>
    <property type="match status" value="1"/>
</dbReference>
<gene>
    <name evidence="2" type="ORF">SAMN04488530_12516</name>
</gene>
<dbReference type="InterPro" id="IPR050855">
    <property type="entry name" value="NDM-1-like"/>
</dbReference>
<organism evidence="2 3">
    <name type="scientific">Asaccharospora irregularis DSM 2635</name>
    <dbReference type="NCBI Taxonomy" id="1121321"/>
    <lineage>
        <taxon>Bacteria</taxon>
        <taxon>Bacillati</taxon>
        <taxon>Bacillota</taxon>
        <taxon>Clostridia</taxon>
        <taxon>Peptostreptococcales</taxon>
        <taxon>Peptostreptococcaceae</taxon>
        <taxon>Asaccharospora</taxon>
    </lineage>
</organism>
<dbReference type="PANTHER" id="PTHR42951">
    <property type="entry name" value="METALLO-BETA-LACTAMASE DOMAIN-CONTAINING"/>
    <property type="match status" value="1"/>
</dbReference>
<dbReference type="InterPro" id="IPR036866">
    <property type="entry name" value="RibonucZ/Hydroxyglut_hydro"/>
</dbReference>